<gene>
    <name evidence="5" type="primary">LOC115736284</name>
</gene>
<accession>A0ABM3GXC5</accession>
<evidence type="ECO:0000256" key="2">
    <source>
        <dbReference type="ARBA" id="ARBA00022729"/>
    </source>
</evidence>
<name>A0ABM3GXC5_9MYRT</name>
<evidence type="ECO:0000256" key="3">
    <source>
        <dbReference type="SAM" id="SignalP"/>
    </source>
</evidence>
<evidence type="ECO:0000256" key="1">
    <source>
        <dbReference type="ARBA" id="ARBA00008668"/>
    </source>
</evidence>
<dbReference type="InterPro" id="IPR044552">
    <property type="entry name" value="GLIP1-5/GLL25"/>
</dbReference>
<evidence type="ECO:0000313" key="4">
    <source>
        <dbReference type="Proteomes" id="UP000827889"/>
    </source>
</evidence>
<dbReference type="SUPFAM" id="SSF52266">
    <property type="entry name" value="SGNH hydrolase"/>
    <property type="match status" value="1"/>
</dbReference>
<feature type="signal peptide" evidence="3">
    <location>
        <begin position="1"/>
        <end position="28"/>
    </location>
</feature>
<keyword evidence="2 3" id="KW-0732">Signal</keyword>
<comment type="similarity">
    <text evidence="1">Belongs to the 'GDSL' lipolytic enzyme family.</text>
</comment>
<dbReference type="GeneID" id="115736284"/>
<dbReference type="InterPro" id="IPR036514">
    <property type="entry name" value="SGNH_hydro_sf"/>
</dbReference>
<dbReference type="Pfam" id="PF00657">
    <property type="entry name" value="Lipase_GDSL"/>
    <property type="match status" value="2"/>
</dbReference>
<dbReference type="CDD" id="cd01837">
    <property type="entry name" value="SGNH_plant_lipase_like"/>
    <property type="match status" value="2"/>
</dbReference>
<dbReference type="Proteomes" id="UP000827889">
    <property type="component" value="Chromosome 11"/>
</dbReference>
<dbReference type="PANTHER" id="PTHR45966">
    <property type="entry name" value="GDSL-LIKE LIPASE/ACYLHYDROLASE"/>
    <property type="match status" value="1"/>
</dbReference>
<protein>
    <submittedName>
        <fullName evidence="5">Uncharacterized protein LOC115736284</fullName>
    </submittedName>
</protein>
<organism evidence="4 5">
    <name type="scientific">Rhodamnia argentea</name>
    <dbReference type="NCBI Taxonomy" id="178133"/>
    <lineage>
        <taxon>Eukaryota</taxon>
        <taxon>Viridiplantae</taxon>
        <taxon>Streptophyta</taxon>
        <taxon>Embryophyta</taxon>
        <taxon>Tracheophyta</taxon>
        <taxon>Spermatophyta</taxon>
        <taxon>Magnoliopsida</taxon>
        <taxon>eudicotyledons</taxon>
        <taxon>Gunneridae</taxon>
        <taxon>Pentapetalae</taxon>
        <taxon>rosids</taxon>
        <taxon>malvids</taxon>
        <taxon>Myrtales</taxon>
        <taxon>Myrtaceae</taxon>
        <taxon>Myrtoideae</taxon>
        <taxon>Myrteae</taxon>
        <taxon>Australasian group</taxon>
        <taxon>Rhodamnia</taxon>
    </lineage>
</organism>
<proteinExistence type="inferred from homology"/>
<dbReference type="RefSeq" id="XP_048128987.1">
    <property type="nucleotide sequence ID" value="XM_048273030.1"/>
</dbReference>
<feature type="chain" id="PRO_5045979018" evidence="3">
    <location>
        <begin position="29"/>
        <end position="755"/>
    </location>
</feature>
<dbReference type="InterPro" id="IPR001087">
    <property type="entry name" value="GDSL"/>
</dbReference>
<dbReference type="PANTHER" id="PTHR45966:SF12">
    <property type="entry name" value="GDSL ESTERASE_LIPASE 1-LIKE ISOFORM X2"/>
    <property type="match status" value="1"/>
</dbReference>
<dbReference type="InterPro" id="IPR035669">
    <property type="entry name" value="SGNH_plant_lipase-like"/>
</dbReference>
<sequence length="755" mass="82505">MAKRSCSCIFYAAAFLWALLLGPAVCSAKKHNTLFVFGDSLFDPGNNQYVNATPGGRGGGMATSLPYGETYFKHATGRLSDGRLVPDFIAEFAKLPILPPYLQPGTQNLTDGANFASGGGGVLPGDHPGPIDLGKQLGYYKEVVKSLRAKLGDAGAKRVLMRAVYLFSIGGNDYFRLYNTKPNVTQSYRREYVSIVVGNITSALKEIYGLGGRKIAFQNAGPLGCVPSMRARSNGTGCAEELQAHARLHNRELAIALRKLKTELPGFEYSIFDYYNSLKDRIFNPSKYGFEDGQAACCGSGPYRGSSCGGTQKYEVCSDPSEYIWFDGGHTTEAANYQLAQLIWSAAAPVTGPSNVRQLFTKGKGHSARLILQTEISFILAKLQFATQMTMLHMDSFRSLFLTLSFCAILLLPPSCRAELPENHVAFFIFGDSLLDSGNNIYLSGGGGADSLPYGETFFKRPTGRVCDGRIVPDFISEYAKLPYIKPYLEPGFTDYTNGVNFASAGAGVLPETHPGTLYFKLQLNYFEEVVKGLKRQLGDADAHKLLSKAVYLFSIGGNDYNAIQNNPKATASFRKMYMTMVLGNFTAGIKQLYAHGGRKFAFQNVGPVGCMPAARAPSGSEGCLHDPTVIAKMHNIALSRLLKRIEQGLPEFKYALFDYYTSLTMRTLYSSKFGFKDGKTACCGSGPYNGQLFSCGKKNGTTSAYNLCSDPSEYVWFDAAHPTEMANRQLASLLWDGPSHTVGPYNMKMFFEMP</sequence>
<dbReference type="Gene3D" id="3.40.50.1110">
    <property type="entry name" value="SGNH hydrolase"/>
    <property type="match status" value="2"/>
</dbReference>
<keyword evidence="4" id="KW-1185">Reference proteome</keyword>
<evidence type="ECO:0000313" key="5">
    <source>
        <dbReference type="RefSeq" id="XP_048128987.1"/>
    </source>
</evidence>
<reference evidence="5" key="1">
    <citation type="submission" date="2025-08" db="UniProtKB">
        <authorList>
            <consortium name="RefSeq"/>
        </authorList>
    </citation>
    <scope>IDENTIFICATION</scope>
    <source>
        <tissue evidence="5">Leaf</tissue>
    </source>
</reference>